<evidence type="ECO:0000256" key="1">
    <source>
        <dbReference type="ARBA" id="ARBA00001971"/>
    </source>
</evidence>
<comment type="cofactor">
    <cofactor evidence="1 5">
        <name>heme</name>
        <dbReference type="ChEBI" id="CHEBI:30413"/>
    </cofactor>
</comment>
<feature type="transmembrane region" description="Helical" evidence="7">
    <location>
        <begin position="6"/>
        <end position="23"/>
    </location>
</feature>
<dbReference type="InterPro" id="IPR001128">
    <property type="entry name" value="Cyt_P450"/>
</dbReference>
<dbReference type="GO" id="GO:0005506">
    <property type="term" value="F:iron ion binding"/>
    <property type="evidence" value="ECO:0007669"/>
    <property type="project" value="InterPro"/>
</dbReference>
<evidence type="ECO:0000256" key="2">
    <source>
        <dbReference type="ARBA" id="ARBA00022723"/>
    </source>
</evidence>
<name>A0AA39CFM1_9EURO</name>
<dbReference type="PANTHER" id="PTHR24305:SF235">
    <property type="entry name" value="CYTOCHROME P450 MONOOXYGENASE APDB-RELATED"/>
    <property type="match status" value="1"/>
</dbReference>
<dbReference type="InterPro" id="IPR050121">
    <property type="entry name" value="Cytochrome_P450_monoxygenase"/>
</dbReference>
<keyword evidence="7" id="KW-1133">Transmembrane helix</keyword>
<dbReference type="GO" id="GO:0044550">
    <property type="term" value="P:secondary metabolite biosynthetic process"/>
    <property type="evidence" value="ECO:0007669"/>
    <property type="project" value="UniProtKB-ARBA"/>
</dbReference>
<keyword evidence="3 6" id="KW-0560">Oxidoreductase</keyword>
<keyword evidence="5 6" id="KW-0349">Heme</keyword>
<keyword evidence="4 5" id="KW-0408">Iron</keyword>
<evidence type="ECO:0008006" key="10">
    <source>
        <dbReference type="Google" id="ProtNLM"/>
    </source>
</evidence>
<keyword evidence="7" id="KW-0472">Membrane</keyword>
<dbReference type="SUPFAM" id="SSF48264">
    <property type="entry name" value="Cytochrome P450"/>
    <property type="match status" value="1"/>
</dbReference>
<dbReference type="AlphaFoldDB" id="A0AA39CFM1"/>
<dbReference type="PRINTS" id="PR00463">
    <property type="entry name" value="EP450I"/>
</dbReference>
<dbReference type="Pfam" id="PF00067">
    <property type="entry name" value="p450"/>
    <property type="match status" value="1"/>
</dbReference>
<dbReference type="InterPro" id="IPR002401">
    <property type="entry name" value="Cyt_P450_E_grp-I"/>
</dbReference>
<keyword evidence="2 5" id="KW-0479">Metal-binding</keyword>
<accession>A0AA39CFM1</accession>
<dbReference type="GO" id="GO:0020037">
    <property type="term" value="F:heme binding"/>
    <property type="evidence" value="ECO:0007669"/>
    <property type="project" value="InterPro"/>
</dbReference>
<comment type="caution">
    <text evidence="8">The sequence shown here is derived from an EMBL/GenBank/DDBJ whole genome shotgun (WGS) entry which is preliminary data.</text>
</comment>
<dbReference type="InterPro" id="IPR036396">
    <property type="entry name" value="Cyt_P450_sf"/>
</dbReference>
<evidence type="ECO:0000256" key="6">
    <source>
        <dbReference type="RuleBase" id="RU000461"/>
    </source>
</evidence>
<dbReference type="GO" id="GO:0004497">
    <property type="term" value="F:monooxygenase activity"/>
    <property type="evidence" value="ECO:0007669"/>
    <property type="project" value="UniProtKB-KW"/>
</dbReference>
<dbReference type="GO" id="GO:0016705">
    <property type="term" value="F:oxidoreductase activity, acting on paired donors, with incorporation or reduction of molecular oxygen"/>
    <property type="evidence" value="ECO:0007669"/>
    <property type="project" value="InterPro"/>
</dbReference>
<gene>
    <name evidence="8" type="ORF">H2200_008544</name>
</gene>
<dbReference type="Gene3D" id="1.10.630.10">
    <property type="entry name" value="Cytochrome P450"/>
    <property type="match status" value="1"/>
</dbReference>
<evidence type="ECO:0000256" key="4">
    <source>
        <dbReference type="ARBA" id="ARBA00023004"/>
    </source>
</evidence>
<evidence type="ECO:0000313" key="8">
    <source>
        <dbReference type="EMBL" id="KAJ9606536.1"/>
    </source>
</evidence>
<protein>
    <recommendedName>
        <fullName evidence="10">Pisatin demethylase</fullName>
    </recommendedName>
</protein>
<keyword evidence="9" id="KW-1185">Reference proteome</keyword>
<dbReference type="PROSITE" id="PS00086">
    <property type="entry name" value="CYTOCHROME_P450"/>
    <property type="match status" value="1"/>
</dbReference>
<keyword evidence="7" id="KW-0812">Transmembrane</keyword>
<organism evidence="8 9">
    <name type="scientific">Cladophialophora chaetospira</name>
    <dbReference type="NCBI Taxonomy" id="386627"/>
    <lineage>
        <taxon>Eukaryota</taxon>
        <taxon>Fungi</taxon>
        <taxon>Dikarya</taxon>
        <taxon>Ascomycota</taxon>
        <taxon>Pezizomycotina</taxon>
        <taxon>Eurotiomycetes</taxon>
        <taxon>Chaetothyriomycetidae</taxon>
        <taxon>Chaetothyriales</taxon>
        <taxon>Herpotrichiellaceae</taxon>
        <taxon>Cladophialophora</taxon>
    </lineage>
</organism>
<dbReference type="InterPro" id="IPR017972">
    <property type="entry name" value="Cyt_P450_CS"/>
</dbReference>
<comment type="similarity">
    <text evidence="6">Belongs to the cytochrome P450 family.</text>
</comment>
<evidence type="ECO:0000256" key="5">
    <source>
        <dbReference type="PIRSR" id="PIRSR602401-1"/>
    </source>
</evidence>
<evidence type="ECO:0000256" key="3">
    <source>
        <dbReference type="ARBA" id="ARBA00023002"/>
    </source>
</evidence>
<dbReference type="Proteomes" id="UP001172673">
    <property type="component" value="Unassembled WGS sequence"/>
</dbReference>
<keyword evidence="6" id="KW-0503">Monooxygenase</keyword>
<reference evidence="8" key="1">
    <citation type="submission" date="2022-10" db="EMBL/GenBank/DDBJ databases">
        <title>Culturing micro-colonial fungi from biological soil crusts in the Mojave desert and describing Neophaeococcomyces mojavensis, and introducing the new genera and species Taxawa tesnikishii.</title>
        <authorList>
            <person name="Kurbessoian T."/>
            <person name="Stajich J.E."/>
        </authorList>
    </citation>
    <scope>NUCLEOTIDE SEQUENCE</scope>
    <source>
        <strain evidence="8">TK_41</strain>
    </source>
</reference>
<dbReference type="EMBL" id="JAPDRK010000013">
    <property type="protein sequence ID" value="KAJ9606536.1"/>
    <property type="molecule type" value="Genomic_DNA"/>
</dbReference>
<evidence type="ECO:0000256" key="7">
    <source>
        <dbReference type="SAM" id="Phobius"/>
    </source>
</evidence>
<evidence type="ECO:0000313" key="9">
    <source>
        <dbReference type="Proteomes" id="UP001172673"/>
    </source>
</evidence>
<sequence>MVSSSLWPWTVVIAALAVLFLRYRRLSAIPGPFLASVTDVWRFYRTNNGTFYDTLKQLHDQHGSLVRIGPNAVSISDPAAIPIVHSMHGEFRKADSHSVLRMLVNGKIMGSVVDLQDENEVSALKRAVGSAFATKNLLDYEPDVDNTLERLVQTIRRRRTVSLLDVMQQFQVDFLMQAAFSKHTDYLESDRSTLAISGDFRLRHWLRWQSMPAVEWLLYKSPLCSAWYKRGTAKPQAWTAMAIEEMGQRQKMKPSDGTGGQKPDLLSKYLFSGDRHKENVSDQMILRLVSSTIAAGFDTSAYTMMTIFYNLLKHPEAMRKLRFEIDDALNHGRLSNPPRFTETDKFEYLGAVIKETMRLLPFLKTLLEREVPAGGAEIAGQVIPGGTIVGISTQSAHRDRAVFGKDADAFRPDRWLEADHQHRLLMERSVLGFGAGKRVCIGRHIAELEMKKVIPTLLLEFDISLQDPSYVLKARDRLTNFPTPFAIVCEDRVG</sequence>
<dbReference type="PRINTS" id="PR00385">
    <property type="entry name" value="P450"/>
</dbReference>
<feature type="binding site" description="axial binding residue" evidence="5">
    <location>
        <position position="440"/>
    </location>
    <ligand>
        <name>heme</name>
        <dbReference type="ChEBI" id="CHEBI:30413"/>
    </ligand>
    <ligandPart>
        <name>Fe</name>
        <dbReference type="ChEBI" id="CHEBI:18248"/>
    </ligandPart>
</feature>
<proteinExistence type="inferred from homology"/>
<dbReference type="PANTHER" id="PTHR24305">
    <property type="entry name" value="CYTOCHROME P450"/>
    <property type="match status" value="1"/>
</dbReference>